<dbReference type="Proteomes" id="UP000319865">
    <property type="component" value="Unassembled WGS sequence"/>
</dbReference>
<dbReference type="RefSeq" id="WP_142026735.1">
    <property type="nucleotide sequence ID" value="NZ_VFQE01000001.1"/>
</dbReference>
<keyword evidence="2" id="KW-1133">Transmembrane helix</keyword>
<keyword evidence="4" id="KW-1185">Reference proteome</keyword>
<accession>A0A543PJR5</accession>
<evidence type="ECO:0000313" key="4">
    <source>
        <dbReference type="Proteomes" id="UP000319865"/>
    </source>
</evidence>
<dbReference type="OrthoDB" id="4965381at2"/>
<dbReference type="EMBL" id="VFQE01000001">
    <property type="protein sequence ID" value="TQN44307.1"/>
    <property type="molecule type" value="Genomic_DNA"/>
</dbReference>
<proteinExistence type="predicted"/>
<evidence type="ECO:0000256" key="2">
    <source>
        <dbReference type="SAM" id="Phobius"/>
    </source>
</evidence>
<feature type="compositionally biased region" description="Low complexity" evidence="1">
    <location>
        <begin position="23"/>
        <end position="44"/>
    </location>
</feature>
<reference evidence="3 4" key="1">
    <citation type="submission" date="2019-06" db="EMBL/GenBank/DDBJ databases">
        <title>Sequencing the genomes of 1000 actinobacteria strains.</title>
        <authorList>
            <person name="Klenk H.-P."/>
        </authorList>
    </citation>
    <scope>NUCLEOTIDE SEQUENCE [LARGE SCALE GENOMIC DNA]</scope>
    <source>
        <strain evidence="3 4">DSM 46837</strain>
    </source>
</reference>
<feature type="compositionally biased region" description="Pro residues" evidence="1">
    <location>
        <begin position="1"/>
        <end position="22"/>
    </location>
</feature>
<protein>
    <submittedName>
        <fullName evidence="3">Uncharacterized protein</fullName>
    </submittedName>
</protein>
<name>A0A543PJR5_9ACTN</name>
<feature type="transmembrane region" description="Helical" evidence="2">
    <location>
        <begin position="53"/>
        <end position="73"/>
    </location>
</feature>
<keyword evidence="2" id="KW-0812">Transmembrane</keyword>
<evidence type="ECO:0000313" key="3">
    <source>
        <dbReference type="EMBL" id="TQN44307.1"/>
    </source>
</evidence>
<dbReference type="AlphaFoldDB" id="A0A543PJR5"/>
<evidence type="ECO:0000256" key="1">
    <source>
        <dbReference type="SAM" id="MobiDB-lite"/>
    </source>
</evidence>
<feature type="region of interest" description="Disordered" evidence="1">
    <location>
        <begin position="1"/>
        <end position="45"/>
    </location>
</feature>
<organism evidence="3 4">
    <name type="scientific">Blastococcus colisei</name>
    <dbReference type="NCBI Taxonomy" id="1564162"/>
    <lineage>
        <taxon>Bacteria</taxon>
        <taxon>Bacillati</taxon>
        <taxon>Actinomycetota</taxon>
        <taxon>Actinomycetes</taxon>
        <taxon>Geodermatophilales</taxon>
        <taxon>Geodermatophilaceae</taxon>
        <taxon>Blastococcus</taxon>
    </lineage>
</organism>
<sequence length="228" mass="24533">MTSPTPTPAAPASPTDPIPSLVPPAATTTSTTPTPAPATNDAPAGSGGGLTTAVLSAAVVAAIVSGSITTALARRATRLEERARVRTTLAEAYQAYADYKEFPYAIRRRRDDLDAEERIRLSEEVRRVQSRLSFFQAWTRAEDPTTGAAYNDLVGQLRRVAGASMRAAWLEPPLDNDAGMNIGPDRVDLSELRTAEEAFLKAAENHVQALTRPWWRRSPKPATAGPQE</sequence>
<gene>
    <name evidence="3" type="ORF">FHU33_3805</name>
</gene>
<keyword evidence="2" id="KW-0472">Membrane</keyword>
<comment type="caution">
    <text evidence="3">The sequence shown here is derived from an EMBL/GenBank/DDBJ whole genome shotgun (WGS) entry which is preliminary data.</text>
</comment>